<evidence type="ECO:0008006" key="3">
    <source>
        <dbReference type="Google" id="ProtNLM"/>
    </source>
</evidence>
<dbReference type="EMBL" id="WBOF01000001">
    <property type="protein sequence ID" value="MQS11667.1"/>
    <property type="molecule type" value="Genomic_DNA"/>
</dbReference>
<sequence>MAATSRPGGGEAWSEMTGVLRSHRGRGTSMAMKLLAIDYARTAGARWVRTIHHPANTSVITLNRRLGFIEA</sequence>
<name>A0A6N7KMS1_9ACTN</name>
<comment type="caution">
    <text evidence="1">The sequence shown here is derived from an EMBL/GenBank/DDBJ whole genome shotgun (WGS) entry which is preliminary data.</text>
</comment>
<proteinExistence type="predicted"/>
<dbReference type="SUPFAM" id="SSF55729">
    <property type="entry name" value="Acyl-CoA N-acyltransferases (Nat)"/>
    <property type="match status" value="1"/>
</dbReference>
<organism evidence="1 2">
    <name type="scientific">Streptomyces kaniharaensis</name>
    <dbReference type="NCBI Taxonomy" id="212423"/>
    <lineage>
        <taxon>Bacteria</taxon>
        <taxon>Bacillati</taxon>
        <taxon>Actinomycetota</taxon>
        <taxon>Actinomycetes</taxon>
        <taxon>Kitasatosporales</taxon>
        <taxon>Streptomycetaceae</taxon>
        <taxon>Streptomyces</taxon>
    </lineage>
</organism>
<dbReference type="Gene3D" id="3.40.630.30">
    <property type="match status" value="1"/>
</dbReference>
<keyword evidence="2" id="KW-1185">Reference proteome</keyword>
<protein>
    <recommendedName>
        <fullName evidence="3">GNAT family N-acetyltransferase</fullName>
    </recommendedName>
</protein>
<dbReference type="AlphaFoldDB" id="A0A6N7KMS1"/>
<accession>A0A6N7KMS1</accession>
<evidence type="ECO:0000313" key="2">
    <source>
        <dbReference type="Proteomes" id="UP000450000"/>
    </source>
</evidence>
<dbReference type="Proteomes" id="UP000450000">
    <property type="component" value="Unassembled WGS sequence"/>
</dbReference>
<gene>
    <name evidence="1" type="ORF">F7Q99_05025</name>
</gene>
<evidence type="ECO:0000313" key="1">
    <source>
        <dbReference type="EMBL" id="MQS11667.1"/>
    </source>
</evidence>
<dbReference type="InterPro" id="IPR016181">
    <property type="entry name" value="Acyl_CoA_acyltransferase"/>
</dbReference>
<dbReference type="OrthoDB" id="4140682at2"/>
<reference evidence="1 2" key="1">
    <citation type="submission" date="2019-09" db="EMBL/GenBank/DDBJ databases">
        <title>Genome Sequences of Streptomyces kaniharaensis ATCC 21070.</title>
        <authorList>
            <person name="Zhu W."/>
            <person name="De Crecy-Lagard V."/>
            <person name="Richards N.G."/>
        </authorList>
    </citation>
    <scope>NUCLEOTIDE SEQUENCE [LARGE SCALE GENOMIC DNA]</scope>
    <source>
        <strain evidence="1 2">SF-557</strain>
    </source>
</reference>